<dbReference type="PANTHER" id="PTHR42711:SF18">
    <property type="entry name" value="ABC TRANSPORTER, ATP-BINDING PROTEIN"/>
    <property type="match status" value="1"/>
</dbReference>
<dbReference type="PROSITE" id="PS50893">
    <property type="entry name" value="ABC_TRANSPORTER_2"/>
    <property type="match status" value="1"/>
</dbReference>
<dbReference type="InterPro" id="IPR027417">
    <property type="entry name" value="P-loop_NTPase"/>
</dbReference>
<keyword evidence="6" id="KW-1185">Reference proteome</keyword>
<dbReference type="Pfam" id="PF00005">
    <property type="entry name" value="ABC_tran"/>
    <property type="match status" value="1"/>
</dbReference>
<sequence>MKAIEVDHLQRIFRPTIGVFRRTTKEVLAVEDVSFEVGAGELFGLLGPNGAGKTTTVKMLTTLLLPTRGGARIMGLDVVKNATEVQKRIGFIFGGERGLYWRLSGIDNLRYFGSLYHVDPDVSKKRIPYLLELVGLKDRGNERVEGYSRGMKQRLHVARTLLHDPQVLFLDEPTIGLDPVGAREFRAVIKNLQSENKTILLTTHYMFEADALCQRIAVIDHGNLVALDTPEALKRFVSDLSVVEVEVYGIPDELVQKIKAQPYVDSVHIENREQKQLLQVQSLRGAEAVPDLVTLLNGLRVGRVIVREPTLEDAYVRLVGGKKA</sequence>
<dbReference type="AlphaFoldDB" id="A0A0P6X5A4"/>
<dbReference type="Gene3D" id="3.40.50.300">
    <property type="entry name" value="P-loop containing nucleotide triphosphate hydrolases"/>
    <property type="match status" value="1"/>
</dbReference>
<proteinExistence type="predicted"/>
<gene>
    <name evidence="5" type="ORF">ADN00_10750</name>
</gene>
<comment type="caution">
    <text evidence="5">The sequence shown here is derived from an EMBL/GenBank/DDBJ whole genome shotgun (WGS) entry which is preliminary data.</text>
</comment>
<evidence type="ECO:0000313" key="5">
    <source>
        <dbReference type="EMBL" id="KPL77033.1"/>
    </source>
</evidence>
<dbReference type="GO" id="GO:0016887">
    <property type="term" value="F:ATP hydrolysis activity"/>
    <property type="evidence" value="ECO:0007669"/>
    <property type="project" value="InterPro"/>
</dbReference>
<evidence type="ECO:0000256" key="1">
    <source>
        <dbReference type="ARBA" id="ARBA00022448"/>
    </source>
</evidence>
<dbReference type="PATRIC" id="fig|1134406.4.peg.2625"/>
<organism evidence="5 6">
    <name type="scientific">Ornatilinea apprima</name>
    <dbReference type="NCBI Taxonomy" id="1134406"/>
    <lineage>
        <taxon>Bacteria</taxon>
        <taxon>Bacillati</taxon>
        <taxon>Chloroflexota</taxon>
        <taxon>Anaerolineae</taxon>
        <taxon>Anaerolineales</taxon>
        <taxon>Anaerolineaceae</taxon>
        <taxon>Ornatilinea</taxon>
    </lineage>
</organism>
<keyword evidence="3" id="KW-0067">ATP-binding</keyword>
<feature type="domain" description="ABC transporter" evidence="4">
    <location>
        <begin position="4"/>
        <end position="246"/>
    </location>
</feature>
<evidence type="ECO:0000259" key="4">
    <source>
        <dbReference type="PROSITE" id="PS50893"/>
    </source>
</evidence>
<dbReference type="Proteomes" id="UP000050417">
    <property type="component" value="Unassembled WGS sequence"/>
</dbReference>
<dbReference type="EMBL" id="LGCL01000024">
    <property type="protein sequence ID" value="KPL77033.1"/>
    <property type="molecule type" value="Genomic_DNA"/>
</dbReference>
<dbReference type="STRING" id="1134406.ADN00_10750"/>
<accession>A0A0P6X5A4</accession>
<dbReference type="InterPro" id="IPR003593">
    <property type="entry name" value="AAA+_ATPase"/>
</dbReference>
<dbReference type="SUPFAM" id="SSF52540">
    <property type="entry name" value="P-loop containing nucleoside triphosphate hydrolases"/>
    <property type="match status" value="1"/>
</dbReference>
<dbReference type="RefSeq" id="WP_075062998.1">
    <property type="nucleotide sequence ID" value="NZ_LGCL01000024.1"/>
</dbReference>
<dbReference type="InterPro" id="IPR003439">
    <property type="entry name" value="ABC_transporter-like_ATP-bd"/>
</dbReference>
<reference evidence="5 6" key="1">
    <citation type="submission" date="2015-07" db="EMBL/GenBank/DDBJ databases">
        <title>Genome sequence of Ornatilinea apprima DSM 23815.</title>
        <authorList>
            <person name="Hemp J."/>
            <person name="Ward L.M."/>
            <person name="Pace L.A."/>
            <person name="Fischer W.W."/>
        </authorList>
    </citation>
    <scope>NUCLEOTIDE SEQUENCE [LARGE SCALE GENOMIC DNA]</scope>
    <source>
        <strain evidence="5 6">P3M-1</strain>
    </source>
</reference>
<dbReference type="InterPro" id="IPR050763">
    <property type="entry name" value="ABC_transporter_ATP-binding"/>
</dbReference>
<evidence type="ECO:0000256" key="3">
    <source>
        <dbReference type="ARBA" id="ARBA00022840"/>
    </source>
</evidence>
<dbReference type="SMART" id="SM00382">
    <property type="entry name" value="AAA"/>
    <property type="match status" value="1"/>
</dbReference>
<dbReference type="GO" id="GO:0005524">
    <property type="term" value="F:ATP binding"/>
    <property type="evidence" value="ECO:0007669"/>
    <property type="project" value="UniProtKB-KW"/>
</dbReference>
<keyword evidence="2" id="KW-0547">Nucleotide-binding</keyword>
<evidence type="ECO:0000256" key="2">
    <source>
        <dbReference type="ARBA" id="ARBA00022741"/>
    </source>
</evidence>
<keyword evidence="1" id="KW-0813">Transport</keyword>
<evidence type="ECO:0000313" key="6">
    <source>
        <dbReference type="Proteomes" id="UP000050417"/>
    </source>
</evidence>
<protein>
    <submittedName>
        <fullName evidence="5">Daunorubicin ABC transporter ATPase</fullName>
    </submittedName>
</protein>
<dbReference type="PANTHER" id="PTHR42711">
    <property type="entry name" value="ABC TRANSPORTER ATP-BINDING PROTEIN"/>
    <property type="match status" value="1"/>
</dbReference>
<name>A0A0P6X5A4_9CHLR</name>